<organism evidence="3 4">
    <name type="scientific">Blautia wexlerae</name>
    <dbReference type="NCBI Taxonomy" id="418240"/>
    <lineage>
        <taxon>Bacteria</taxon>
        <taxon>Bacillati</taxon>
        <taxon>Bacillota</taxon>
        <taxon>Clostridia</taxon>
        <taxon>Lachnospirales</taxon>
        <taxon>Lachnospiraceae</taxon>
        <taxon>Blautia</taxon>
    </lineage>
</organism>
<protein>
    <submittedName>
        <fullName evidence="3">Transposase</fullName>
    </submittedName>
</protein>
<evidence type="ECO:0000259" key="2">
    <source>
        <dbReference type="Pfam" id="PF13751"/>
    </source>
</evidence>
<dbReference type="Pfam" id="PF13751">
    <property type="entry name" value="DDE_Tnp_1_6"/>
    <property type="match status" value="1"/>
</dbReference>
<dbReference type="EMBL" id="WWVF01000016">
    <property type="protein sequence ID" value="MZS89324.1"/>
    <property type="molecule type" value="Genomic_DNA"/>
</dbReference>
<evidence type="ECO:0000313" key="3">
    <source>
        <dbReference type="EMBL" id="MZS89324.1"/>
    </source>
</evidence>
<accession>A0A6L8XTI2</accession>
<comment type="caution">
    <text evidence="3">The sequence shown here is derived from an EMBL/GenBank/DDBJ whole genome shotgun (WGS) entry which is preliminary data.</text>
</comment>
<feature type="domain" description="Transposase DDE" evidence="2">
    <location>
        <begin position="6"/>
        <end position="82"/>
    </location>
</feature>
<feature type="region of interest" description="Disordered" evidence="1">
    <location>
        <begin position="1"/>
        <end position="33"/>
    </location>
</feature>
<evidence type="ECO:0000313" key="4">
    <source>
        <dbReference type="Proteomes" id="UP000477156"/>
    </source>
</evidence>
<proteinExistence type="predicted"/>
<evidence type="ECO:0000256" key="1">
    <source>
        <dbReference type="SAM" id="MobiDB-lite"/>
    </source>
</evidence>
<dbReference type="RefSeq" id="WP_082419141.1">
    <property type="nucleotide sequence ID" value="NZ_CZAW01000009.1"/>
</dbReference>
<dbReference type="InterPro" id="IPR025668">
    <property type="entry name" value="Tnp_DDE_dom"/>
</dbReference>
<dbReference type="OrthoDB" id="9789070at2"/>
<dbReference type="Proteomes" id="UP000477156">
    <property type="component" value="Unassembled WGS sequence"/>
</dbReference>
<sequence>MGKVARQTEALRVNKKSSDRATTQRKMKTEKYKKLSRIRNGVETIPSILRRKYQIDHMLVRGLLPTKLRFGIKLAALNFKKLFGYLNSVDQCALIPQIS</sequence>
<name>A0A6L8XTI2_9FIRM</name>
<gene>
    <name evidence="3" type="ORF">GT712_09635</name>
</gene>
<dbReference type="AlphaFoldDB" id="A0A6L8XTI2"/>
<reference evidence="3 4" key="1">
    <citation type="journal article" date="2019" name="Nat. Med.">
        <title>A library of human gut bacterial isolates paired with longitudinal multiomics data enables mechanistic microbiome research.</title>
        <authorList>
            <person name="Poyet M."/>
            <person name="Groussin M."/>
            <person name="Gibbons S.M."/>
            <person name="Avila-Pacheco J."/>
            <person name="Jiang X."/>
            <person name="Kearney S.M."/>
            <person name="Perrotta A.R."/>
            <person name="Berdy B."/>
            <person name="Zhao S."/>
            <person name="Lieberman T.D."/>
            <person name="Swanson P.K."/>
            <person name="Smith M."/>
            <person name="Roesemann S."/>
            <person name="Alexander J.E."/>
            <person name="Rich S.A."/>
            <person name="Livny J."/>
            <person name="Vlamakis H."/>
            <person name="Clish C."/>
            <person name="Bullock K."/>
            <person name="Deik A."/>
            <person name="Scott J."/>
            <person name="Pierce K.A."/>
            <person name="Xavier R.J."/>
            <person name="Alm E.J."/>
        </authorList>
    </citation>
    <scope>NUCLEOTIDE SEQUENCE [LARGE SCALE GENOMIC DNA]</scope>
    <source>
        <strain evidence="3 4">BIOML-A12</strain>
    </source>
</reference>